<keyword evidence="1 2" id="KW-0597">Phosphoprotein</keyword>
<dbReference type="InterPro" id="IPR001789">
    <property type="entry name" value="Sig_transdc_resp-reg_receiver"/>
</dbReference>
<dbReference type="Proteomes" id="UP001331561">
    <property type="component" value="Unassembled WGS sequence"/>
</dbReference>
<dbReference type="EMBL" id="JAYXHS010000001">
    <property type="protein sequence ID" value="MEC5384448.1"/>
    <property type="molecule type" value="Genomic_DNA"/>
</dbReference>
<protein>
    <submittedName>
        <fullName evidence="4">Response regulator</fullName>
    </submittedName>
</protein>
<reference evidence="4 5" key="1">
    <citation type="submission" date="2024-01" db="EMBL/GenBank/DDBJ databases">
        <title>Uliginosibacterium soil sp. nov.</title>
        <authorList>
            <person name="Lv Y."/>
        </authorList>
    </citation>
    <scope>NUCLEOTIDE SEQUENCE [LARGE SCALE GENOMIC DNA]</scope>
    <source>
        <strain evidence="4 5">H3</strain>
    </source>
</reference>
<evidence type="ECO:0000256" key="1">
    <source>
        <dbReference type="ARBA" id="ARBA00022553"/>
    </source>
</evidence>
<name>A0ABU6K007_9RHOO</name>
<dbReference type="RefSeq" id="WP_327597426.1">
    <property type="nucleotide sequence ID" value="NZ_JAYXHS010000001.1"/>
</dbReference>
<dbReference type="PANTHER" id="PTHR44591">
    <property type="entry name" value="STRESS RESPONSE REGULATOR PROTEIN 1"/>
    <property type="match status" value="1"/>
</dbReference>
<comment type="caution">
    <text evidence="4">The sequence shown here is derived from an EMBL/GenBank/DDBJ whole genome shotgun (WGS) entry which is preliminary data.</text>
</comment>
<evidence type="ECO:0000256" key="2">
    <source>
        <dbReference type="PROSITE-ProRule" id="PRU00169"/>
    </source>
</evidence>
<dbReference type="Pfam" id="PF00072">
    <property type="entry name" value="Response_reg"/>
    <property type="match status" value="1"/>
</dbReference>
<evidence type="ECO:0000313" key="4">
    <source>
        <dbReference type="EMBL" id="MEC5384448.1"/>
    </source>
</evidence>
<accession>A0ABU6K007</accession>
<gene>
    <name evidence="4" type="ORF">VVD49_01865</name>
</gene>
<sequence>MQTAQTKGRILVIEDNREAADSLKLILEGFGYAVDVAYSGEAGLSAAVSAKPDLILSDIGLPDLDGFELVRRLRRSEVTRDIPVIALTAYGPEARDMAFASGFTGHLTKPIEPQLMRSILAGFDLESGVNSSAP</sequence>
<dbReference type="InterPro" id="IPR050595">
    <property type="entry name" value="Bact_response_regulator"/>
</dbReference>
<evidence type="ECO:0000313" key="5">
    <source>
        <dbReference type="Proteomes" id="UP001331561"/>
    </source>
</evidence>
<dbReference type="Gene3D" id="3.40.50.2300">
    <property type="match status" value="1"/>
</dbReference>
<keyword evidence="5" id="KW-1185">Reference proteome</keyword>
<dbReference type="SUPFAM" id="SSF52172">
    <property type="entry name" value="CheY-like"/>
    <property type="match status" value="1"/>
</dbReference>
<organism evidence="4 5">
    <name type="scientific">Uliginosibacterium silvisoli</name>
    <dbReference type="NCBI Taxonomy" id="3114758"/>
    <lineage>
        <taxon>Bacteria</taxon>
        <taxon>Pseudomonadati</taxon>
        <taxon>Pseudomonadota</taxon>
        <taxon>Betaproteobacteria</taxon>
        <taxon>Rhodocyclales</taxon>
        <taxon>Zoogloeaceae</taxon>
        <taxon>Uliginosibacterium</taxon>
    </lineage>
</organism>
<dbReference type="PROSITE" id="PS50110">
    <property type="entry name" value="RESPONSE_REGULATORY"/>
    <property type="match status" value="1"/>
</dbReference>
<feature type="domain" description="Response regulatory" evidence="3">
    <location>
        <begin position="9"/>
        <end position="124"/>
    </location>
</feature>
<proteinExistence type="predicted"/>
<dbReference type="InterPro" id="IPR011006">
    <property type="entry name" value="CheY-like_superfamily"/>
</dbReference>
<feature type="modified residue" description="4-aspartylphosphate" evidence="2">
    <location>
        <position position="58"/>
    </location>
</feature>
<evidence type="ECO:0000259" key="3">
    <source>
        <dbReference type="PROSITE" id="PS50110"/>
    </source>
</evidence>
<dbReference type="PANTHER" id="PTHR44591:SF23">
    <property type="entry name" value="CHEY SUBFAMILY"/>
    <property type="match status" value="1"/>
</dbReference>
<dbReference type="SMART" id="SM00448">
    <property type="entry name" value="REC"/>
    <property type="match status" value="1"/>
</dbReference>